<proteinExistence type="predicted"/>
<dbReference type="GeneID" id="69967596"/>
<accession>A0A0P0R595</accession>
<name>A0A0P0R595_9BURK</name>
<sequence length="169" mass="17187">MRWRNLIVPCLAVALAAAPVVPFNAYAATRQTTFTVTLTLQTDCQIAATNLNFGTSGVIAANIDQTSTLTVTCSNGAPYTVGLDAGSVTGSTVANRLLGGTGTPVPTVAYQLYRDSARSLTWGQTAGTDTAAGTGTGAAQTLTVYGRVAPQNTPAAGTYTSTVTATVTF</sequence>
<feature type="chain" id="PRO_5006053945" evidence="1">
    <location>
        <begin position="28"/>
        <end position="169"/>
    </location>
</feature>
<feature type="signal peptide" evidence="1">
    <location>
        <begin position="1"/>
        <end position="27"/>
    </location>
</feature>
<dbReference type="SMART" id="SM00972">
    <property type="entry name" value="SCPU"/>
    <property type="match status" value="1"/>
</dbReference>
<evidence type="ECO:0000256" key="1">
    <source>
        <dbReference type="SAM" id="SignalP"/>
    </source>
</evidence>
<dbReference type="RefSeq" id="WP_051453696.1">
    <property type="nucleotide sequence ID" value="NZ_CP012746.1"/>
</dbReference>
<dbReference type="PANTHER" id="PTHR37089">
    <property type="entry name" value="PROTEIN U-RELATED"/>
    <property type="match status" value="1"/>
</dbReference>
<evidence type="ECO:0000313" key="4">
    <source>
        <dbReference type="Proteomes" id="UP000019146"/>
    </source>
</evidence>
<feature type="domain" description="Spore coat protein U/FanG" evidence="2">
    <location>
        <begin position="32"/>
        <end position="166"/>
    </location>
</feature>
<dbReference type="InterPro" id="IPR053167">
    <property type="entry name" value="Spore_coat_component"/>
</dbReference>
<dbReference type="Pfam" id="PF05229">
    <property type="entry name" value="SCPU"/>
    <property type="match status" value="1"/>
</dbReference>
<dbReference type="AlphaFoldDB" id="A0A0P0R595"/>
<organism evidence="3 4">
    <name type="scientific">Paraburkholderia caribensis MBA4</name>
    <dbReference type="NCBI Taxonomy" id="1323664"/>
    <lineage>
        <taxon>Bacteria</taxon>
        <taxon>Pseudomonadati</taxon>
        <taxon>Pseudomonadota</taxon>
        <taxon>Betaproteobacteria</taxon>
        <taxon>Burkholderiales</taxon>
        <taxon>Burkholderiaceae</taxon>
        <taxon>Paraburkholderia</taxon>
    </lineage>
</organism>
<protein>
    <submittedName>
        <fullName evidence="3">Sigma-fimbriae tip adhesin</fullName>
    </submittedName>
</protein>
<dbReference type="EMBL" id="CP012746">
    <property type="protein sequence ID" value="ALL63328.1"/>
    <property type="molecule type" value="Genomic_DNA"/>
</dbReference>
<dbReference type="PANTHER" id="PTHR37089:SF4">
    <property type="entry name" value="EXPORTED PROTEIN"/>
    <property type="match status" value="1"/>
</dbReference>
<evidence type="ECO:0000313" key="3">
    <source>
        <dbReference type="EMBL" id="ALL63328.1"/>
    </source>
</evidence>
<reference evidence="3 4" key="1">
    <citation type="journal article" date="2014" name="Genome Announc.">
        <title>Draft Genome Sequence of the Haloacid-Degrading Burkholderia caribensis Strain MBA4.</title>
        <authorList>
            <person name="Pan Y."/>
            <person name="Kong K.F."/>
            <person name="Tsang J.S."/>
        </authorList>
    </citation>
    <scope>NUCLEOTIDE SEQUENCE [LARGE SCALE GENOMIC DNA]</scope>
    <source>
        <strain evidence="3 4">MBA4</strain>
    </source>
</reference>
<evidence type="ECO:0000259" key="2">
    <source>
        <dbReference type="Pfam" id="PF05229"/>
    </source>
</evidence>
<dbReference type="KEGG" id="bcai:K788_0007996"/>
<dbReference type="Proteomes" id="UP000019146">
    <property type="component" value="Chromosome 1"/>
</dbReference>
<gene>
    <name evidence="3" type="ORF">K788_0007996</name>
</gene>
<dbReference type="InterPro" id="IPR007893">
    <property type="entry name" value="Spore_coat_U/FanG"/>
</dbReference>
<keyword evidence="1" id="KW-0732">Signal</keyword>